<organism evidence="4 5">
    <name type="scientific">Dethiosulfatarculus sandiegensis</name>
    <dbReference type="NCBI Taxonomy" id="1429043"/>
    <lineage>
        <taxon>Bacteria</taxon>
        <taxon>Pseudomonadati</taxon>
        <taxon>Thermodesulfobacteriota</taxon>
        <taxon>Desulfarculia</taxon>
        <taxon>Desulfarculales</taxon>
        <taxon>Desulfarculaceae</taxon>
        <taxon>Dethiosulfatarculus</taxon>
    </lineage>
</organism>
<dbReference type="OrthoDB" id="9789605at2"/>
<protein>
    <submittedName>
        <fullName evidence="4">GCN5 family N-acetyltransferase</fullName>
    </submittedName>
</protein>
<evidence type="ECO:0000256" key="1">
    <source>
        <dbReference type="ARBA" id="ARBA00022679"/>
    </source>
</evidence>
<dbReference type="PANTHER" id="PTHR43800">
    <property type="entry name" value="PEPTIDYL-LYSINE N-ACETYLTRANSFERASE YJAB"/>
    <property type="match status" value="1"/>
</dbReference>
<dbReference type="Gene3D" id="3.40.630.30">
    <property type="match status" value="1"/>
</dbReference>
<evidence type="ECO:0000313" key="5">
    <source>
        <dbReference type="Proteomes" id="UP000032233"/>
    </source>
</evidence>
<dbReference type="InterPro" id="IPR016181">
    <property type="entry name" value="Acyl_CoA_acyltransferase"/>
</dbReference>
<keyword evidence="5" id="KW-1185">Reference proteome</keyword>
<evidence type="ECO:0000259" key="3">
    <source>
        <dbReference type="PROSITE" id="PS51186"/>
    </source>
</evidence>
<reference evidence="4 5" key="1">
    <citation type="submission" date="2013-11" db="EMBL/GenBank/DDBJ databases">
        <title>Metagenomic analysis of a methanogenic consortium involved in long chain n-alkane degradation.</title>
        <authorList>
            <person name="Davidova I.A."/>
            <person name="Callaghan A.V."/>
            <person name="Wawrik B."/>
            <person name="Pruitt S."/>
            <person name="Marks C."/>
            <person name="Duncan K.E."/>
            <person name="Suflita J.M."/>
        </authorList>
    </citation>
    <scope>NUCLEOTIDE SEQUENCE [LARGE SCALE GENOMIC DNA]</scope>
    <source>
        <strain evidence="4 5">SPR</strain>
    </source>
</reference>
<evidence type="ECO:0000313" key="4">
    <source>
        <dbReference type="EMBL" id="KIX12399.1"/>
    </source>
</evidence>
<dbReference type="PROSITE" id="PS51186">
    <property type="entry name" value="GNAT"/>
    <property type="match status" value="1"/>
</dbReference>
<proteinExistence type="predicted"/>
<dbReference type="PANTHER" id="PTHR43800:SF1">
    <property type="entry name" value="PEPTIDYL-LYSINE N-ACETYLTRANSFERASE YJAB"/>
    <property type="match status" value="1"/>
</dbReference>
<keyword evidence="2" id="KW-0012">Acyltransferase</keyword>
<dbReference type="InParanoid" id="A0A0D2J2G6"/>
<dbReference type="EMBL" id="AZAC01000033">
    <property type="protein sequence ID" value="KIX12399.1"/>
    <property type="molecule type" value="Genomic_DNA"/>
</dbReference>
<dbReference type="SUPFAM" id="SSF55729">
    <property type="entry name" value="Acyl-CoA N-acyltransferases (Nat)"/>
    <property type="match status" value="1"/>
</dbReference>
<dbReference type="Proteomes" id="UP000032233">
    <property type="component" value="Unassembled WGS sequence"/>
</dbReference>
<gene>
    <name evidence="4" type="ORF">X474_19555</name>
</gene>
<name>A0A0D2J2G6_9BACT</name>
<dbReference type="Pfam" id="PF13508">
    <property type="entry name" value="Acetyltransf_7"/>
    <property type="match status" value="1"/>
</dbReference>
<accession>A0A0D2J2G6</accession>
<dbReference type="CDD" id="cd04301">
    <property type="entry name" value="NAT_SF"/>
    <property type="match status" value="1"/>
</dbReference>
<feature type="domain" description="N-acetyltransferase" evidence="3">
    <location>
        <begin position="1"/>
        <end position="144"/>
    </location>
</feature>
<dbReference type="GO" id="GO:0016747">
    <property type="term" value="F:acyltransferase activity, transferring groups other than amino-acyl groups"/>
    <property type="evidence" value="ECO:0007669"/>
    <property type="project" value="InterPro"/>
</dbReference>
<comment type="caution">
    <text evidence="4">The sequence shown here is derived from an EMBL/GenBank/DDBJ whole genome shotgun (WGS) entry which is preliminary data.</text>
</comment>
<dbReference type="InterPro" id="IPR000182">
    <property type="entry name" value="GNAT_dom"/>
</dbReference>
<dbReference type="AlphaFoldDB" id="A0A0D2J2G6"/>
<dbReference type="FunCoup" id="A0A0D2J2G6">
    <property type="interactions" value="65"/>
</dbReference>
<dbReference type="RefSeq" id="WP_044350759.1">
    <property type="nucleotide sequence ID" value="NZ_AZAC01000033.1"/>
</dbReference>
<sequence>MRIEHVVKNDYPELIKVWEASVRATHDFLTEEDIALLKPLILEEYFDAVFLRCVKDQQGKILGFGGVAENKLEMLFVLPESRGRGVGSFLCKYAIENLNVSTVDVNEQNPQAIGFYKHIGFQIMGRSPVDGQGRPFPLLHMKLV</sequence>
<dbReference type="STRING" id="1429043.X474_19555"/>
<evidence type="ECO:0000256" key="2">
    <source>
        <dbReference type="ARBA" id="ARBA00023315"/>
    </source>
</evidence>
<keyword evidence="1 4" id="KW-0808">Transferase</keyword>